<evidence type="ECO:0000313" key="2">
    <source>
        <dbReference type="EMBL" id="CAK4007642.1"/>
    </source>
</evidence>
<feature type="compositionally biased region" description="Basic and acidic residues" evidence="1">
    <location>
        <begin position="74"/>
        <end position="93"/>
    </location>
</feature>
<proteinExistence type="predicted"/>
<organism evidence="2 3">
    <name type="scientific">Lecanosticta acicola</name>
    <dbReference type="NCBI Taxonomy" id="111012"/>
    <lineage>
        <taxon>Eukaryota</taxon>
        <taxon>Fungi</taxon>
        <taxon>Dikarya</taxon>
        <taxon>Ascomycota</taxon>
        <taxon>Pezizomycotina</taxon>
        <taxon>Dothideomycetes</taxon>
        <taxon>Dothideomycetidae</taxon>
        <taxon>Mycosphaerellales</taxon>
        <taxon>Mycosphaerellaceae</taxon>
        <taxon>Lecanosticta</taxon>
    </lineage>
</organism>
<dbReference type="AlphaFoldDB" id="A0AAI8YYK7"/>
<dbReference type="EMBL" id="CAVMBE010000023">
    <property type="protein sequence ID" value="CAK4007642.1"/>
    <property type="molecule type" value="Genomic_DNA"/>
</dbReference>
<sequence length="116" mass="12748">MTPLHPLEVSLWSDIPKTAESRTSPPAIMPPKPYNASITKLAKKTPQNDSARCIIRRKPSEPKPFTTAMSASSDVKDTKSLQSDKEKPKEEQSSKGGVLHNIAAELGFETLASWFL</sequence>
<dbReference type="Proteomes" id="UP001296104">
    <property type="component" value="Unassembled WGS sequence"/>
</dbReference>
<gene>
    <name evidence="2" type="ORF">LECACI_7A004344</name>
</gene>
<keyword evidence="3" id="KW-1185">Reference proteome</keyword>
<feature type="region of interest" description="Disordered" evidence="1">
    <location>
        <begin position="1"/>
        <end position="33"/>
    </location>
</feature>
<name>A0AAI8YYK7_9PEZI</name>
<protein>
    <submittedName>
        <fullName evidence="2">Uncharacterized protein</fullName>
    </submittedName>
</protein>
<reference evidence="2" key="1">
    <citation type="submission" date="2023-11" db="EMBL/GenBank/DDBJ databases">
        <authorList>
            <person name="Alioto T."/>
            <person name="Alioto T."/>
            <person name="Gomez Garrido J."/>
        </authorList>
    </citation>
    <scope>NUCLEOTIDE SEQUENCE</scope>
</reference>
<evidence type="ECO:0000313" key="3">
    <source>
        <dbReference type="Proteomes" id="UP001296104"/>
    </source>
</evidence>
<accession>A0AAI8YYK7</accession>
<feature type="region of interest" description="Disordered" evidence="1">
    <location>
        <begin position="57"/>
        <end position="98"/>
    </location>
</feature>
<comment type="caution">
    <text evidence="2">The sequence shown here is derived from an EMBL/GenBank/DDBJ whole genome shotgun (WGS) entry which is preliminary data.</text>
</comment>
<evidence type="ECO:0000256" key="1">
    <source>
        <dbReference type="SAM" id="MobiDB-lite"/>
    </source>
</evidence>